<dbReference type="Pfam" id="PF12833">
    <property type="entry name" value="HTH_18"/>
    <property type="match status" value="1"/>
</dbReference>
<accession>A0A4Y7RHT4</accession>
<keyword evidence="1" id="KW-0805">Transcription regulation</keyword>
<dbReference type="SUPFAM" id="SSF46689">
    <property type="entry name" value="Homeodomain-like"/>
    <property type="match status" value="1"/>
</dbReference>
<dbReference type="RefSeq" id="WP_190240126.1">
    <property type="nucleotide sequence ID" value="NZ_QFGA01000001.1"/>
</dbReference>
<evidence type="ECO:0000256" key="1">
    <source>
        <dbReference type="ARBA" id="ARBA00023015"/>
    </source>
</evidence>
<dbReference type="SMART" id="SM00342">
    <property type="entry name" value="HTH_ARAC"/>
    <property type="match status" value="1"/>
</dbReference>
<name>A0A4Y7RHT4_9FIRM</name>
<dbReference type="PANTHER" id="PTHR43280">
    <property type="entry name" value="ARAC-FAMILY TRANSCRIPTIONAL REGULATOR"/>
    <property type="match status" value="1"/>
</dbReference>
<evidence type="ECO:0000259" key="4">
    <source>
        <dbReference type="PROSITE" id="PS01124"/>
    </source>
</evidence>
<protein>
    <submittedName>
        <fullName evidence="5">HTH-type transcriptional activator RhaR</fullName>
    </submittedName>
</protein>
<reference evidence="5 6" key="1">
    <citation type="journal article" date="2018" name="Environ. Microbiol.">
        <title>Novel energy conservation strategies and behaviour of Pelotomaculum schinkii driving syntrophic propionate catabolism.</title>
        <authorList>
            <person name="Hidalgo-Ahumada C.A.P."/>
            <person name="Nobu M.K."/>
            <person name="Narihiro T."/>
            <person name="Tamaki H."/>
            <person name="Liu W.T."/>
            <person name="Kamagata Y."/>
            <person name="Stams A.J.M."/>
            <person name="Imachi H."/>
            <person name="Sousa D.Z."/>
        </authorList>
    </citation>
    <scope>NUCLEOTIDE SEQUENCE [LARGE SCALE GENOMIC DNA]</scope>
    <source>
        <strain evidence="5 6">HH</strain>
    </source>
</reference>
<organism evidence="5 6">
    <name type="scientific">Pelotomaculum schinkii</name>
    <dbReference type="NCBI Taxonomy" id="78350"/>
    <lineage>
        <taxon>Bacteria</taxon>
        <taxon>Bacillati</taxon>
        <taxon>Bacillota</taxon>
        <taxon>Clostridia</taxon>
        <taxon>Eubacteriales</taxon>
        <taxon>Desulfotomaculaceae</taxon>
        <taxon>Pelotomaculum</taxon>
    </lineage>
</organism>
<evidence type="ECO:0000313" key="5">
    <source>
        <dbReference type="EMBL" id="TEB08568.1"/>
    </source>
</evidence>
<feature type="domain" description="HTH araC/xylS-type" evidence="4">
    <location>
        <begin position="181"/>
        <end position="271"/>
    </location>
</feature>
<dbReference type="EMBL" id="QFGA01000001">
    <property type="protein sequence ID" value="TEB08568.1"/>
    <property type="molecule type" value="Genomic_DNA"/>
</dbReference>
<dbReference type="GO" id="GO:0003700">
    <property type="term" value="F:DNA-binding transcription factor activity"/>
    <property type="evidence" value="ECO:0007669"/>
    <property type="project" value="InterPro"/>
</dbReference>
<comment type="caution">
    <text evidence="5">The sequence shown here is derived from an EMBL/GenBank/DDBJ whole genome shotgun (WGS) entry which is preliminary data.</text>
</comment>
<dbReference type="InterPro" id="IPR009057">
    <property type="entry name" value="Homeodomain-like_sf"/>
</dbReference>
<keyword evidence="2" id="KW-0238">DNA-binding</keyword>
<sequence>MEYKNINAQLRAIPPPHQPWLSSAMYNYREKLVNWNPICIKNNAVYYQFTTRDTQDDFIGIVPDACVNIIFKCNPNNPAALIWGIHEGWAKIMLEPNTTYFGFKPYSVVGIKNIKARLGDLKNNVLKLEDVFVNSSIIEKIAMKDSMNERIKLFQNYAMSNLIDETYFPDFTEYCAILICLSRGNIKLEDIERETGYSERYCRQNFKRTYGVSIKHYSRIVRFQNALRMVMQEDWQGVPDIVNELGYFDQSHFINEFKGFSMTSPSRFRNIYMNLLYKNRTNKTAINVCNTGAEDYSQAAL</sequence>
<evidence type="ECO:0000256" key="3">
    <source>
        <dbReference type="ARBA" id="ARBA00023163"/>
    </source>
</evidence>
<dbReference type="PANTHER" id="PTHR43280:SF2">
    <property type="entry name" value="HTH-TYPE TRANSCRIPTIONAL REGULATOR EXSA"/>
    <property type="match status" value="1"/>
</dbReference>
<proteinExistence type="predicted"/>
<keyword evidence="3" id="KW-0804">Transcription</keyword>
<gene>
    <name evidence="5" type="primary">rhaR</name>
    <name evidence="5" type="ORF">Psch_02132</name>
</gene>
<dbReference type="InterPro" id="IPR018060">
    <property type="entry name" value="HTH_AraC"/>
</dbReference>
<dbReference type="Gene3D" id="1.10.10.60">
    <property type="entry name" value="Homeodomain-like"/>
    <property type="match status" value="1"/>
</dbReference>
<dbReference type="Proteomes" id="UP000298324">
    <property type="component" value="Unassembled WGS sequence"/>
</dbReference>
<evidence type="ECO:0000313" key="6">
    <source>
        <dbReference type="Proteomes" id="UP000298324"/>
    </source>
</evidence>
<dbReference type="AlphaFoldDB" id="A0A4Y7RHT4"/>
<evidence type="ECO:0000256" key="2">
    <source>
        <dbReference type="ARBA" id="ARBA00023125"/>
    </source>
</evidence>
<dbReference type="GO" id="GO:0043565">
    <property type="term" value="F:sequence-specific DNA binding"/>
    <property type="evidence" value="ECO:0007669"/>
    <property type="project" value="InterPro"/>
</dbReference>
<dbReference type="PROSITE" id="PS01124">
    <property type="entry name" value="HTH_ARAC_FAMILY_2"/>
    <property type="match status" value="1"/>
</dbReference>
<keyword evidence="6" id="KW-1185">Reference proteome</keyword>